<dbReference type="GeneTree" id="ENSGT01150000286943"/>
<dbReference type="PANTHER" id="PTHR12138:SF162">
    <property type="entry name" value="CHROMOSOME UNDETERMINED SCAFFOLD_275, WHOLE GENOME SHOTGUN SEQUENCE"/>
    <property type="match status" value="1"/>
</dbReference>
<organism evidence="1 2">
    <name type="scientific">Macaca fascicularis</name>
    <name type="common">Crab-eating macaque</name>
    <name type="synonym">Cynomolgus monkey</name>
    <dbReference type="NCBI Taxonomy" id="9541"/>
    <lineage>
        <taxon>Eukaryota</taxon>
        <taxon>Metazoa</taxon>
        <taxon>Chordata</taxon>
        <taxon>Craniata</taxon>
        <taxon>Vertebrata</taxon>
        <taxon>Euteleostomi</taxon>
        <taxon>Mammalia</taxon>
        <taxon>Eutheria</taxon>
        <taxon>Euarchontoglires</taxon>
        <taxon>Primates</taxon>
        <taxon>Haplorrhini</taxon>
        <taxon>Catarrhini</taxon>
        <taxon>Cercopithecidae</taxon>
        <taxon>Cercopithecinae</taxon>
        <taxon>Macaca</taxon>
    </lineage>
</organism>
<evidence type="ECO:0000313" key="1">
    <source>
        <dbReference type="Ensembl" id="ENSMFAP00000046198.1"/>
    </source>
</evidence>
<reference evidence="1 2" key="1">
    <citation type="submission" date="2013-03" db="EMBL/GenBank/DDBJ databases">
        <authorList>
            <person name="Warren W."/>
            <person name="Wilson R.K."/>
        </authorList>
    </citation>
    <scope>NUCLEOTIDE SEQUENCE</scope>
</reference>
<protein>
    <submittedName>
        <fullName evidence="1">Uncharacterized protein</fullName>
    </submittedName>
</protein>
<keyword evidence="2" id="KW-1185">Reference proteome</keyword>
<dbReference type="PRINTS" id="PR02045">
    <property type="entry name" value="F138DOMAIN"/>
</dbReference>
<sequence length="112" mass="11976">MTQSQLTVASIAWLRQSPMSASQVAGTTGMPHHAWLIFTFFVGTGSHYVTQAGLQLLGSTDPPASASQNAGITGMTHLTQLHFSISYCACFLSIKDNYCQITPSEGCSTFRA</sequence>
<reference evidence="1" key="3">
    <citation type="submission" date="2025-09" db="UniProtKB">
        <authorList>
            <consortium name="Ensembl"/>
        </authorList>
    </citation>
    <scope>IDENTIFICATION</scope>
</reference>
<dbReference type="Proteomes" id="UP000233100">
    <property type="component" value="Chromosome 4"/>
</dbReference>
<proteinExistence type="predicted"/>
<dbReference type="PANTHER" id="PTHR12138">
    <property type="entry name" value="PRIMATE-EXPANDED PROTEIN FAMILY"/>
    <property type="match status" value="1"/>
</dbReference>
<dbReference type="AlphaFoldDB" id="A0A7N9I9D6"/>
<accession>A0A7N9I9D6</accession>
<reference evidence="1" key="2">
    <citation type="submission" date="2025-08" db="UniProtKB">
        <authorList>
            <consortium name="Ensembl"/>
        </authorList>
    </citation>
    <scope>IDENTIFICATION</scope>
</reference>
<dbReference type="Ensembl" id="ENSMFAT00000074609.1">
    <property type="protein sequence ID" value="ENSMFAP00000046198.1"/>
    <property type="gene ID" value="ENSMFAG00000047850.1"/>
</dbReference>
<name>A0A7N9I9D6_MACFA</name>
<evidence type="ECO:0000313" key="2">
    <source>
        <dbReference type="Proteomes" id="UP000233100"/>
    </source>
</evidence>